<evidence type="ECO:0008006" key="5">
    <source>
        <dbReference type="Google" id="ProtNLM"/>
    </source>
</evidence>
<gene>
    <name evidence="3" type="ORF">ACA1_062130</name>
</gene>
<reference evidence="3 4" key="1">
    <citation type="journal article" date="2013" name="Genome Biol.">
        <title>Genome of Acanthamoeba castellanii highlights extensive lateral gene transfer and early evolution of tyrosine kinase signaling.</title>
        <authorList>
            <person name="Clarke M."/>
            <person name="Lohan A.J."/>
            <person name="Liu B."/>
            <person name="Lagkouvardos I."/>
            <person name="Roy S."/>
            <person name="Zafar N."/>
            <person name="Bertelli C."/>
            <person name="Schilde C."/>
            <person name="Kianianmomeni A."/>
            <person name="Burglin T.R."/>
            <person name="Frech C."/>
            <person name="Turcotte B."/>
            <person name="Kopec K.O."/>
            <person name="Synnott J.M."/>
            <person name="Choo C."/>
            <person name="Paponov I."/>
            <person name="Finkler A."/>
            <person name="Soon Heng Tan C."/>
            <person name="Hutchins A.P."/>
            <person name="Weinmeier T."/>
            <person name="Rattei T."/>
            <person name="Chu J.S."/>
            <person name="Gimenez G."/>
            <person name="Irimia M."/>
            <person name="Rigden D.J."/>
            <person name="Fitzpatrick D.A."/>
            <person name="Lorenzo-Morales J."/>
            <person name="Bateman A."/>
            <person name="Chiu C.H."/>
            <person name="Tang P."/>
            <person name="Hegemann P."/>
            <person name="Fromm H."/>
            <person name="Raoult D."/>
            <person name="Greub G."/>
            <person name="Miranda-Saavedra D."/>
            <person name="Chen N."/>
            <person name="Nash P."/>
            <person name="Ginger M.L."/>
            <person name="Horn M."/>
            <person name="Schaap P."/>
            <person name="Caler L."/>
            <person name="Loftus B."/>
        </authorList>
    </citation>
    <scope>NUCLEOTIDE SEQUENCE [LARGE SCALE GENOMIC DNA]</scope>
    <source>
        <strain evidence="3 4">Neff</strain>
    </source>
</reference>
<dbReference type="STRING" id="1257118.L8GZD6"/>
<dbReference type="OrthoDB" id="428895at2759"/>
<accession>L8GZD6</accession>
<evidence type="ECO:0000313" key="4">
    <source>
        <dbReference type="Proteomes" id="UP000011083"/>
    </source>
</evidence>
<dbReference type="KEGG" id="acan:ACA1_062130"/>
<dbReference type="RefSeq" id="XP_004339484.1">
    <property type="nucleotide sequence ID" value="XM_004339436.1"/>
</dbReference>
<feature type="region of interest" description="Disordered" evidence="2">
    <location>
        <begin position="1"/>
        <end position="36"/>
    </location>
</feature>
<dbReference type="GO" id="GO:0000387">
    <property type="term" value="P:spliceosomal snRNP assembly"/>
    <property type="evidence" value="ECO:0007669"/>
    <property type="project" value="InterPro"/>
</dbReference>
<evidence type="ECO:0000313" key="3">
    <source>
        <dbReference type="EMBL" id="ELR17471.1"/>
    </source>
</evidence>
<dbReference type="Gene3D" id="1.20.58.1070">
    <property type="match status" value="1"/>
</dbReference>
<dbReference type="GO" id="GO:0032797">
    <property type="term" value="C:SMN complex"/>
    <property type="evidence" value="ECO:0007669"/>
    <property type="project" value="TreeGrafter"/>
</dbReference>
<dbReference type="Proteomes" id="UP000011083">
    <property type="component" value="Unassembled WGS sequence"/>
</dbReference>
<sequence>MEWAAYEEVPAGGEKAGVEPASPAAVEEEEEEEDYIGPRAFKIDGELGPDAGPPMDGFDYLRRVRWEAKRVPKVVKSNIDPRQYDSRQTTFLTPPPDIAECPEALRPSPEWESTFLLNFDALRKDLAHRYEAMPKPKLAQPLPSIRRWKQINLGIHRHGDERTLVTPTRPTMSVVMTLDIVSVRQLLEYHIRWAKKAKEVDEVHTQWLYALLSRLDKPIDADMASALRSLLRRLAEDRSRLESQQDQALPALNILITIIAKYFGQGWRLARLVELPVPLLLARQAG</sequence>
<name>L8GZD6_ACACF</name>
<organism evidence="3 4">
    <name type="scientific">Acanthamoeba castellanii (strain ATCC 30010 / Neff)</name>
    <dbReference type="NCBI Taxonomy" id="1257118"/>
    <lineage>
        <taxon>Eukaryota</taxon>
        <taxon>Amoebozoa</taxon>
        <taxon>Discosea</taxon>
        <taxon>Longamoebia</taxon>
        <taxon>Centramoebida</taxon>
        <taxon>Acanthamoebidae</taxon>
        <taxon>Acanthamoeba</taxon>
    </lineage>
</organism>
<dbReference type="OMA" id="PHKCLLP"/>
<keyword evidence="4" id="KW-1185">Reference proteome</keyword>
<dbReference type="PANTHER" id="PTHR12794:SF0">
    <property type="entry name" value="GEM-ASSOCIATED PROTEIN 2"/>
    <property type="match status" value="1"/>
</dbReference>
<dbReference type="InterPro" id="IPR035426">
    <property type="entry name" value="Gemin2/Brr1"/>
</dbReference>
<dbReference type="GeneID" id="14918134"/>
<dbReference type="GO" id="GO:0005634">
    <property type="term" value="C:nucleus"/>
    <property type="evidence" value="ECO:0007669"/>
    <property type="project" value="TreeGrafter"/>
</dbReference>
<dbReference type="PANTHER" id="PTHR12794">
    <property type="entry name" value="GEMIN2"/>
    <property type="match status" value="1"/>
</dbReference>
<evidence type="ECO:0000256" key="1">
    <source>
        <dbReference type="ARBA" id="ARBA00025758"/>
    </source>
</evidence>
<dbReference type="EMBL" id="KB007974">
    <property type="protein sequence ID" value="ELR17471.1"/>
    <property type="molecule type" value="Genomic_DNA"/>
</dbReference>
<dbReference type="Pfam" id="PF04938">
    <property type="entry name" value="SIP1"/>
    <property type="match status" value="1"/>
</dbReference>
<comment type="similarity">
    <text evidence="1">Belongs to the gemin-2 family.</text>
</comment>
<feature type="compositionally biased region" description="Acidic residues" evidence="2">
    <location>
        <begin position="26"/>
        <end position="35"/>
    </location>
</feature>
<proteinExistence type="inferred from homology"/>
<protein>
    <recommendedName>
        <fullName evidence="5">Gem-associated protein 2</fullName>
    </recommendedName>
</protein>
<dbReference type="AlphaFoldDB" id="L8GZD6"/>
<evidence type="ECO:0000256" key="2">
    <source>
        <dbReference type="SAM" id="MobiDB-lite"/>
    </source>
</evidence>
<dbReference type="VEuPathDB" id="AmoebaDB:ACA1_062130"/>